<keyword evidence="4 5" id="KW-0663">Pyridoxal phosphate</keyword>
<dbReference type="PANTHER" id="PTHR11986">
    <property type="entry name" value="AMINOTRANSFERASE CLASS III"/>
    <property type="match status" value="1"/>
</dbReference>
<dbReference type="EMBL" id="QPID01000008">
    <property type="protein sequence ID" value="RCU48800.1"/>
    <property type="molecule type" value="Genomic_DNA"/>
</dbReference>
<dbReference type="InterPro" id="IPR015422">
    <property type="entry name" value="PyrdxlP-dep_Trfase_small"/>
</dbReference>
<proteinExistence type="inferred from homology"/>
<reference evidence="6 7" key="1">
    <citation type="submission" date="2018-07" db="EMBL/GenBank/DDBJ databases">
        <title>Corallincola holothuriorum sp. nov., a new facultative anaerobe isolated from sea cucumber Apostichopus japonicus.</title>
        <authorList>
            <person name="Xia H."/>
        </authorList>
    </citation>
    <scope>NUCLEOTIDE SEQUENCE [LARGE SCALE GENOMIC DNA]</scope>
    <source>
        <strain evidence="6 7">C4</strain>
    </source>
</reference>
<dbReference type="CDD" id="cd00610">
    <property type="entry name" value="OAT_like"/>
    <property type="match status" value="1"/>
</dbReference>
<dbReference type="InterPro" id="IPR015421">
    <property type="entry name" value="PyrdxlP-dep_Trfase_major"/>
</dbReference>
<evidence type="ECO:0000256" key="4">
    <source>
        <dbReference type="ARBA" id="ARBA00022898"/>
    </source>
</evidence>
<keyword evidence="3 6" id="KW-0808">Transferase</keyword>
<name>A0A368NFB2_9GAMM</name>
<protein>
    <submittedName>
        <fullName evidence="6">Aminotransferase class III-fold pyridoxal phosphate-dependent enzyme</fullName>
    </submittedName>
</protein>
<dbReference type="PIRSF" id="PIRSF000521">
    <property type="entry name" value="Transaminase_4ab_Lys_Orn"/>
    <property type="match status" value="1"/>
</dbReference>
<keyword evidence="7" id="KW-1185">Reference proteome</keyword>
<organism evidence="6 7">
    <name type="scientific">Corallincola holothuriorum</name>
    <dbReference type="NCBI Taxonomy" id="2282215"/>
    <lineage>
        <taxon>Bacteria</taxon>
        <taxon>Pseudomonadati</taxon>
        <taxon>Pseudomonadota</taxon>
        <taxon>Gammaproteobacteria</taxon>
        <taxon>Alteromonadales</taxon>
        <taxon>Psychromonadaceae</taxon>
        <taxon>Corallincola</taxon>
    </lineage>
</organism>
<dbReference type="NCBIfam" id="NF002325">
    <property type="entry name" value="PRK01278.1"/>
    <property type="match status" value="1"/>
</dbReference>
<evidence type="ECO:0000313" key="7">
    <source>
        <dbReference type="Proteomes" id="UP000252558"/>
    </source>
</evidence>
<sequence>MSLVTPLMNLNERPPVKFVSGKGSWLQDSEGRRYLDFIQGWAVNCLGHSPSVLVEAISSQASRLMTPSPAYHSETTLALADRLRACSGFDQVNLVNSGAEANEAAIKLTRKWGAQNKGGAFRIITFENGFHGRTLATMSACGKPAFDALYEPKVPGFDRVPFNDLAAVEAAISKDTVAIMLEPIQGEGGVVAATECFLQGLRALADEHQLLLVFDEVQTGIGRTGELFAYQLFGVTPDVITLGKGLGGGIAIAAMLAKNHCCCFEPGDQGSTFGGNPLSAAAANAVLDIVANPTFLAQAQANGAALRRVLEQVSQRFGLGEVRGQGLLLALNTHGSSTVDAFQLEAACFELGLLVNGLRHNLLRVMAALNFTVEELQLFEQRLIQGIEQLLAEKD</sequence>
<evidence type="ECO:0000256" key="5">
    <source>
        <dbReference type="RuleBase" id="RU003560"/>
    </source>
</evidence>
<dbReference type="FunFam" id="3.40.640.10:FF:000004">
    <property type="entry name" value="Acetylornithine aminotransferase"/>
    <property type="match status" value="1"/>
</dbReference>
<dbReference type="GO" id="GO:0042802">
    <property type="term" value="F:identical protein binding"/>
    <property type="evidence" value="ECO:0007669"/>
    <property type="project" value="TreeGrafter"/>
</dbReference>
<dbReference type="PANTHER" id="PTHR11986:SF79">
    <property type="entry name" value="ACETYLORNITHINE AMINOTRANSFERASE, MITOCHONDRIAL"/>
    <property type="match status" value="1"/>
</dbReference>
<gene>
    <name evidence="6" type="ORF">DU002_13500</name>
</gene>
<comment type="similarity">
    <text evidence="5">Belongs to the class-III pyridoxal-phosphate-dependent aminotransferase family.</text>
</comment>
<dbReference type="AlphaFoldDB" id="A0A368NFB2"/>
<dbReference type="Gene3D" id="3.90.1150.10">
    <property type="entry name" value="Aspartate Aminotransferase, domain 1"/>
    <property type="match status" value="1"/>
</dbReference>
<evidence type="ECO:0000256" key="1">
    <source>
        <dbReference type="ARBA" id="ARBA00001933"/>
    </source>
</evidence>
<evidence type="ECO:0000256" key="2">
    <source>
        <dbReference type="ARBA" id="ARBA00022576"/>
    </source>
</evidence>
<dbReference type="InterPro" id="IPR050103">
    <property type="entry name" value="Class-III_PLP-dep_AT"/>
</dbReference>
<keyword evidence="2 6" id="KW-0032">Aminotransferase</keyword>
<evidence type="ECO:0000313" key="6">
    <source>
        <dbReference type="EMBL" id="RCU48800.1"/>
    </source>
</evidence>
<dbReference type="Pfam" id="PF00202">
    <property type="entry name" value="Aminotran_3"/>
    <property type="match status" value="1"/>
</dbReference>
<comment type="caution">
    <text evidence="6">The sequence shown here is derived from an EMBL/GenBank/DDBJ whole genome shotgun (WGS) entry which is preliminary data.</text>
</comment>
<dbReference type="InterPro" id="IPR005814">
    <property type="entry name" value="Aminotrans_3"/>
</dbReference>
<dbReference type="PROSITE" id="PS00600">
    <property type="entry name" value="AA_TRANSFER_CLASS_3"/>
    <property type="match status" value="1"/>
</dbReference>
<comment type="cofactor">
    <cofactor evidence="1">
        <name>pyridoxal 5'-phosphate</name>
        <dbReference type="ChEBI" id="CHEBI:597326"/>
    </cofactor>
</comment>
<dbReference type="SUPFAM" id="SSF53383">
    <property type="entry name" value="PLP-dependent transferases"/>
    <property type="match status" value="1"/>
</dbReference>
<dbReference type="InterPro" id="IPR049704">
    <property type="entry name" value="Aminotrans_3_PPA_site"/>
</dbReference>
<dbReference type="Gene3D" id="3.40.640.10">
    <property type="entry name" value="Type I PLP-dependent aspartate aminotransferase-like (Major domain)"/>
    <property type="match status" value="1"/>
</dbReference>
<dbReference type="Proteomes" id="UP000252558">
    <property type="component" value="Unassembled WGS sequence"/>
</dbReference>
<dbReference type="OrthoDB" id="9801052at2"/>
<dbReference type="GO" id="GO:0030170">
    <property type="term" value="F:pyridoxal phosphate binding"/>
    <property type="evidence" value="ECO:0007669"/>
    <property type="project" value="InterPro"/>
</dbReference>
<accession>A0A368NFB2</accession>
<dbReference type="GO" id="GO:0008483">
    <property type="term" value="F:transaminase activity"/>
    <property type="evidence" value="ECO:0007669"/>
    <property type="project" value="UniProtKB-KW"/>
</dbReference>
<evidence type="ECO:0000256" key="3">
    <source>
        <dbReference type="ARBA" id="ARBA00022679"/>
    </source>
</evidence>
<dbReference type="InterPro" id="IPR015424">
    <property type="entry name" value="PyrdxlP-dep_Trfase"/>
</dbReference>
<dbReference type="RefSeq" id="WP_114338924.1">
    <property type="nucleotide sequence ID" value="NZ_QPID01000008.1"/>
</dbReference>